<feature type="transmembrane region" description="Helical" evidence="11">
    <location>
        <begin position="189"/>
        <end position="209"/>
    </location>
</feature>
<dbReference type="OrthoDB" id="69720at2759"/>
<evidence type="ECO:0000256" key="9">
    <source>
        <dbReference type="ARBA" id="ARBA00023136"/>
    </source>
</evidence>
<keyword evidence="6" id="KW-0630">Potassium</keyword>
<evidence type="ECO:0000313" key="15">
    <source>
        <dbReference type="Proteomes" id="UP000664859"/>
    </source>
</evidence>
<evidence type="ECO:0000256" key="3">
    <source>
        <dbReference type="ARBA" id="ARBA00022538"/>
    </source>
</evidence>
<evidence type="ECO:0000259" key="13">
    <source>
        <dbReference type="Pfam" id="PF22614"/>
    </source>
</evidence>
<comment type="caution">
    <text evidence="14">The sequence shown here is derived from an EMBL/GenBank/DDBJ whole genome shotgun (WGS) entry which is preliminary data.</text>
</comment>
<dbReference type="InterPro" id="IPR005821">
    <property type="entry name" value="Ion_trans_dom"/>
</dbReference>
<keyword evidence="4 11" id="KW-0812">Transmembrane</keyword>
<accession>A0A835YZX0</accession>
<feature type="transmembrane region" description="Helical" evidence="11">
    <location>
        <begin position="50"/>
        <end position="71"/>
    </location>
</feature>
<keyword evidence="10" id="KW-0407">Ion channel</keyword>
<evidence type="ECO:0000256" key="11">
    <source>
        <dbReference type="SAM" id="Phobius"/>
    </source>
</evidence>
<keyword evidence="9 11" id="KW-0472">Membrane</keyword>
<keyword evidence="7 11" id="KW-1133">Transmembrane helix</keyword>
<dbReference type="GO" id="GO:0005267">
    <property type="term" value="F:potassium channel activity"/>
    <property type="evidence" value="ECO:0007669"/>
    <property type="project" value="UniProtKB-KW"/>
</dbReference>
<dbReference type="Pfam" id="PF00520">
    <property type="entry name" value="Ion_trans"/>
    <property type="match status" value="1"/>
</dbReference>
<feature type="transmembrane region" description="Helical" evidence="11">
    <location>
        <begin position="113"/>
        <end position="135"/>
    </location>
</feature>
<evidence type="ECO:0000256" key="7">
    <source>
        <dbReference type="ARBA" id="ARBA00022989"/>
    </source>
</evidence>
<keyword evidence="2" id="KW-0813">Transport</keyword>
<evidence type="ECO:0000256" key="6">
    <source>
        <dbReference type="ARBA" id="ARBA00022958"/>
    </source>
</evidence>
<feature type="transmembrane region" description="Helical" evidence="11">
    <location>
        <begin position="12"/>
        <end position="29"/>
    </location>
</feature>
<dbReference type="Gene3D" id="1.10.287.70">
    <property type="match status" value="1"/>
</dbReference>
<feature type="domain" description="RCK N-terminal" evidence="13">
    <location>
        <begin position="387"/>
        <end position="438"/>
    </location>
</feature>
<dbReference type="Gene3D" id="1.20.120.350">
    <property type="entry name" value="Voltage-gated potassium channels. Chain C"/>
    <property type="match status" value="1"/>
</dbReference>
<keyword evidence="5" id="KW-0631">Potassium channel</keyword>
<evidence type="ECO:0000256" key="5">
    <source>
        <dbReference type="ARBA" id="ARBA00022826"/>
    </source>
</evidence>
<evidence type="ECO:0000256" key="4">
    <source>
        <dbReference type="ARBA" id="ARBA00022692"/>
    </source>
</evidence>
<dbReference type="EMBL" id="JAFCMP010000240">
    <property type="protein sequence ID" value="KAG5182510.1"/>
    <property type="molecule type" value="Genomic_DNA"/>
</dbReference>
<dbReference type="Proteomes" id="UP000664859">
    <property type="component" value="Unassembled WGS sequence"/>
</dbReference>
<dbReference type="SUPFAM" id="SSF81324">
    <property type="entry name" value="Voltage-gated potassium channels"/>
    <property type="match status" value="1"/>
</dbReference>
<dbReference type="InterPro" id="IPR047871">
    <property type="entry name" value="K_chnl_Slo-like"/>
</dbReference>
<proteinExistence type="predicted"/>
<feature type="transmembrane region" description="Helical" evidence="11">
    <location>
        <begin position="252"/>
        <end position="274"/>
    </location>
</feature>
<feature type="domain" description="Ion transport" evidence="12">
    <location>
        <begin position="59"/>
        <end position="264"/>
    </location>
</feature>
<keyword evidence="8" id="KW-0406">Ion transport</keyword>
<evidence type="ECO:0000259" key="12">
    <source>
        <dbReference type="Pfam" id="PF00520"/>
    </source>
</evidence>
<evidence type="ECO:0000313" key="14">
    <source>
        <dbReference type="EMBL" id="KAG5182510.1"/>
    </source>
</evidence>
<gene>
    <name evidence="14" type="ORF">JKP88DRAFT_318715</name>
</gene>
<dbReference type="PANTHER" id="PTHR10027:SF10">
    <property type="entry name" value="SLOWPOKE 2, ISOFORM D"/>
    <property type="match status" value="1"/>
</dbReference>
<dbReference type="Pfam" id="PF22614">
    <property type="entry name" value="Slo-like_RCK"/>
    <property type="match status" value="1"/>
</dbReference>
<dbReference type="InterPro" id="IPR027359">
    <property type="entry name" value="Volt_channel_dom_sf"/>
</dbReference>
<name>A0A835YZX0_9STRA</name>
<protein>
    <submittedName>
        <fullName evidence="14">Uncharacterized protein</fullName>
    </submittedName>
</protein>
<evidence type="ECO:0000256" key="2">
    <source>
        <dbReference type="ARBA" id="ARBA00022448"/>
    </source>
</evidence>
<dbReference type="GO" id="GO:0016020">
    <property type="term" value="C:membrane"/>
    <property type="evidence" value="ECO:0007669"/>
    <property type="project" value="UniProtKB-SubCell"/>
</dbReference>
<keyword evidence="3" id="KW-0633">Potassium transport</keyword>
<feature type="transmembrane region" description="Helical" evidence="11">
    <location>
        <begin position="83"/>
        <end position="106"/>
    </location>
</feature>
<keyword evidence="15" id="KW-1185">Reference proteome</keyword>
<comment type="subcellular location">
    <subcellularLocation>
        <location evidence="1">Membrane</location>
        <topology evidence="1">Multi-pass membrane protein</topology>
    </subcellularLocation>
</comment>
<dbReference type="PRINTS" id="PR00169">
    <property type="entry name" value="KCHANNEL"/>
</dbReference>
<feature type="non-terminal residue" evidence="14">
    <location>
        <position position="491"/>
    </location>
</feature>
<evidence type="ECO:0000256" key="8">
    <source>
        <dbReference type="ARBA" id="ARBA00023065"/>
    </source>
</evidence>
<sequence>MVLTKEPCIGLGIGFFVHGLFFARMFAAVPKEPGVRYMDRLRHYYPVSNYSAVSEICNAIYSLFSCVLVIADTYKTGSDKFLTISFTLDTFFCTFWFLNFFVGFYMASSKMRYLLSLQAFVDVVTVGPTFIILILDATSDSSENQVRDYEVLKIVRVLRLLRLSRTFDFLTSRHPQSGTSAVNIQFMKMILNLIVALMVLSGFFNFLVAQQDIDWGEGQGHLPFHTSMYFCVVAFTTVGFGDVTPPDALGRLIVIAMIITFVCLIPVQTARIAYLISIKPRYNGHVSIDKGSRHLILSCDDCGIPSAVVLLKEMTRHLDRALMPHVVLLIPCEASEAAKALILMIGGESAATYLRGDARSAQHRAAAHTRLLTAIRYRPPPLLPLRSAKDLARARLERATAVFIISDRFAADTTAQDGTALVRAVAVKQAAPDVRLFCLVCHAAAREQLARLGVAPAGVVCQGRIVQALAAHACTSPGFSTLLTNMITNSE</sequence>
<evidence type="ECO:0000256" key="1">
    <source>
        <dbReference type="ARBA" id="ARBA00004141"/>
    </source>
</evidence>
<evidence type="ECO:0000256" key="10">
    <source>
        <dbReference type="ARBA" id="ARBA00023303"/>
    </source>
</evidence>
<organism evidence="14 15">
    <name type="scientific">Tribonema minus</name>
    <dbReference type="NCBI Taxonomy" id="303371"/>
    <lineage>
        <taxon>Eukaryota</taxon>
        <taxon>Sar</taxon>
        <taxon>Stramenopiles</taxon>
        <taxon>Ochrophyta</taxon>
        <taxon>PX clade</taxon>
        <taxon>Xanthophyceae</taxon>
        <taxon>Tribonematales</taxon>
        <taxon>Tribonemataceae</taxon>
        <taxon>Tribonema</taxon>
    </lineage>
</organism>
<dbReference type="AlphaFoldDB" id="A0A835YZX0"/>
<dbReference type="InterPro" id="IPR003148">
    <property type="entry name" value="RCK_N"/>
</dbReference>
<dbReference type="Gene3D" id="3.40.50.720">
    <property type="entry name" value="NAD(P)-binding Rossmann-like Domain"/>
    <property type="match status" value="1"/>
</dbReference>
<feature type="transmembrane region" description="Helical" evidence="11">
    <location>
        <begin position="221"/>
        <end position="240"/>
    </location>
</feature>
<reference evidence="14" key="1">
    <citation type="submission" date="2021-02" db="EMBL/GenBank/DDBJ databases">
        <title>First Annotated Genome of the Yellow-green Alga Tribonema minus.</title>
        <authorList>
            <person name="Mahan K.M."/>
        </authorList>
    </citation>
    <scope>NUCLEOTIDE SEQUENCE</scope>
    <source>
        <strain evidence="14">UTEX B ZZ1240</strain>
    </source>
</reference>
<dbReference type="PANTHER" id="PTHR10027">
    <property type="entry name" value="CALCIUM-ACTIVATED POTASSIUM CHANNEL ALPHA CHAIN"/>
    <property type="match status" value="1"/>
</dbReference>